<comment type="caution">
    <text evidence="2">The sequence shown here is derived from an EMBL/GenBank/DDBJ whole genome shotgun (WGS) entry which is preliminary data.</text>
</comment>
<dbReference type="Proteomes" id="UP001187343">
    <property type="component" value="Unassembled WGS sequence"/>
</dbReference>
<dbReference type="EMBL" id="JAUYZG010000012">
    <property type="protein sequence ID" value="KAK2892572.1"/>
    <property type="molecule type" value="Genomic_DNA"/>
</dbReference>
<evidence type="ECO:0008006" key="4">
    <source>
        <dbReference type="Google" id="ProtNLM"/>
    </source>
</evidence>
<reference evidence="2" key="1">
    <citation type="submission" date="2023-08" db="EMBL/GenBank/DDBJ databases">
        <title>Chromosome-level Genome Assembly of mud carp (Cirrhinus molitorella).</title>
        <authorList>
            <person name="Liu H."/>
        </authorList>
    </citation>
    <scope>NUCLEOTIDE SEQUENCE</scope>
    <source>
        <strain evidence="2">Prfri</strain>
        <tissue evidence="2">Muscle</tissue>
    </source>
</reference>
<protein>
    <recommendedName>
        <fullName evidence="4">Suppressor APC domain containing 1</fullName>
    </recommendedName>
</protein>
<keyword evidence="1" id="KW-0812">Transmembrane</keyword>
<keyword evidence="1" id="KW-1133">Transmembrane helix</keyword>
<sequence>MACDGYYTVLIIPLQSSLYSRDALHCFHWLKKRRDLERQKDVLWAGLQVVEQTQLWYQNRLQLNLQRQVSFSTGDLDGEGRWSCATRSCMQRVHGSLGSLMSDSCVWNNLAPEESGGSDWDLRWSNATLVKVPSSTGFLQKPCSYFSASPAQLPSSSSSVIASNNLYFTWLLPLPPLSTSQVSLGFLALLLLLTPFGSLILPPSLALPNGLAPF</sequence>
<keyword evidence="1" id="KW-0472">Membrane</keyword>
<evidence type="ECO:0000313" key="3">
    <source>
        <dbReference type="Proteomes" id="UP001187343"/>
    </source>
</evidence>
<organism evidence="2 3">
    <name type="scientific">Cirrhinus molitorella</name>
    <name type="common">mud carp</name>
    <dbReference type="NCBI Taxonomy" id="172907"/>
    <lineage>
        <taxon>Eukaryota</taxon>
        <taxon>Metazoa</taxon>
        <taxon>Chordata</taxon>
        <taxon>Craniata</taxon>
        <taxon>Vertebrata</taxon>
        <taxon>Euteleostomi</taxon>
        <taxon>Actinopterygii</taxon>
        <taxon>Neopterygii</taxon>
        <taxon>Teleostei</taxon>
        <taxon>Ostariophysi</taxon>
        <taxon>Cypriniformes</taxon>
        <taxon>Cyprinidae</taxon>
        <taxon>Labeoninae</taxon>
        <taxon>Labeonini</taxon>
        <taxon>Cirrhinus</taxon>
    </lineage>
</organism>
<name>A0AA88PPH3_9TELE</name>
<dbReference type="Pfam" id="PF11414">
    <property type="entry name" value="Suppressor_APC"/>
    <property type="match status" value="1"/>
</dbReference>
<accession>A0AA88PPH3</accession>
<evidence type="ECO:0000313" key="2">
    <source>
        <dbReference type="EMBL" id="KAK2892572.1"/>
    </source>
</evidence>
<evidence type="ECO:0000256" key="1">
    <source>
        <dbReference type="SAM" id="Phobius"/>
    </source>
</evidence>
<dbReference type="AlphaFoldDB" id="A0AA88PPH3"/>
<gene>
    <name evidence="2" type="ORF">Q8A67_012560</name>
</gene>
<keyword evidence="3" id="KW-1185">Reference proteome</keyword>
<feature type="transmembrane region" description="Helical" evidence="1">
    <location>
        <begin position="182"/>
        <end position="201"/>
    </location>
</feature>
<proteinExistence type="predicted"/>